<keyword evidence="2" id="KW-1185">Reference proteome</keyword>
<evidence type="ECO:0000313" key="2">
    <source>
        <dbReference type="Proteomes" id="UP001500418"/>
    </source>
</evidence>
<sequence>MTGSTAASMYPSCGITRPIHREITVPNSVVEPTSAAAPIAVAREALSAVLTRPSISYATQSGGNILPLLTAMPQTSQP</sequence>
<proteinExistence type="predicted"/>
<protein>
    <submittedName>
        <fullName evidence="1">Uncharacterized protein</fullName>
    </submittedName>
</protein>
<gene>
    <name evidence="1" type="ORF">GCM10009575_084700</name>
</gene>
<name>A0ABN1REG4_9ACTN</name>
<comment type="caution">
    <text evidence="1">The sequence shown here is derived from an EMBL/GenBank/DDBJ whole genome shotgun (WGS) entry which is preliminary data.</text>
</comment>
<evidence type="ECO:0000313" key="1">
    <source>
        <dbReference type="EMBL" id="GAA0955682.1"/>
    </source>
</evidence>
<dbReference type="Proteomes" id="UP001500418">
    <property type="component" value="Unassembled WGS sequence"/>
</dbReference>
<accession>A0ABN1REG4</accession>
<dbReference type="EMBL" id="BAAAID010000092">
    <property type="protein sequence ID" value="GAA0955682.1"/>
    <property type="molecule type" value="Genomic_DNA"/>
</dbReference>
<organism evidence="1 2">
    <name type="scientific">Streptomyces rhizosphaericus</name>
    <dbReference type="NCBI Taxonomy" id="114699"/>
    <lineage>
        <taxon>Bacteria</taxon>
        <taxon>Bacillati</taxon>
        <taxon>Actinomycetota</taxon>
        <taxon>Actinomycetes</taxon>
        <taxon>Kitasatosporales</taxon>
        <taxon>Streptomycetaceae</taxon>
        <taxon>Streptomyces</taxon>
        <taxon>Streptomyces violaceusniger group</taxon>
    </lineage>
</organism>
<reference evidence="1 2" key="1">
    <citation type="journal article" date="2019" name="Int. J. Syst. Evol. Microbiol.">
        <title>The Global Catalogue of Microorganisms (GCM) 10K type strain sequencing project: providing services to taxonomists for standard genome sequencing and annotation.</title>
        <authorList>
            <consortium name="The Broad Institute Genomics Platform"/>
            <consortium name="The Broad Institute Genome Sequencing Center for Infectious Disease"/>
            <person name="Wu L."/>
            <person name="Ma J."/>
        </authorList>
    </citation>
    <scope>NUCLEOTIDE SEQUENCE [LARGE SCALE GENOMIC DNA]</scope>
    <source>
        <strain evidence="1 2">JCM 11444</strain>
    </source>
</reference>